<dbReference type="RefSeq" id="WP_184155221.1">
    <property type="nucleotide sequence ID" value="NZ_JACHKA010000001.1"/>
</dbReference>
<dbReference type="SUPFAM" id="SSF88659">
    <property type="entry name" value="Sigma3 and sigma4 domains of RNA polymerase sigma factors"/>
    <property type="match status" value="1"/>
</dbReference>
<dbReference type="InterPro" id="IPR013325">
    <property type="entry name" value="RNA_pol_sigma_r2"/>
</dbReference>
<dbReference type="Gene3D" id="1.10.1740.10">
    <property type="match status" value="1"/>
</dbReference>
<protein>
    <submittedName>
        <fullName evidence="8">RNA polymerase sigma-70 factor (ECF subfamily)</fullName>
    </submittedName>
</protein>
<dbReference type="InterPro" id="IPR007627">
    <property type="entry name" value="RNA_pol_sigma70_r2"/>
</dbReference>
<keyword evidence="9" id="KW-1185">Reference proteome</keyword>
<gene>
    <name evidence="8" type="ORF">HNP60_003014</name>
</gene>
<comment type="caution">
    <text evidence="8">The sequence shown here is derived from an EMBL/GenBank/DDBJ whole genome shotgun (WGS) entry which is preliminary data.</text>
</comment>
<dbReference type="InterPro" id="IPR036388">
    <property type="entry name" value="WH-like_DNA-bd_sf"/>
</dbReference>
<keyword evidence="3" id="KW-0731">Sigma factor</keyword>
<feature type="domain" description="RNA polymerase sigma-70 region 2" evidence="6">
    <location>
        <begin position="18"/>
        <end position="80"/>
    </location>
</feature>
<feature type="domain" description="RNA polymerase sigma factor 70 region 4 type 2" evidence="7">
    <location>
        <begin position="113"/>
        <end position="165"/>
    </location>
</feature>
<feature type="region of interest" description="Disordered" evidence="5">
    <location>
        <begin position="176"/>
        <end position="200"/>
    </location>
</feature>
<evidence type="ECO:0000256" key="3">
    <source>
        <dbReference type="ARBA" id="ARBA00023082"/>
    </source>
</evidence>
<evidence type="ECO:0000259" key="7">
    <source>
        <dbReference type="Pfam" id="PF08281"/>
    </source>
</evidence>
<dbReference type="CDD" id="cd06171">
    <property type="entry name" value="Sigma70_r4"/>
    <property type="match status" value="1"/>
</dbReference>
<dbReference type="InterPro" id="IPR014284">
    <property type="entry name" value="RNA_pol_sigma-70_dom"/>
</dbReference>
<proteinExistence type="inferred from homology"/>
<dbReference type="Proteomes" id="UP001138540">
    <property type="component" value="Unassembled WGS sequence"/>
</dbReference>
<evidence type="ECO:0000313" key="8">
    <source>
        <dbReference type="EMBL" id="MBB5987040.1"/>
    </source>
</evidence>
<accession>A0ABR6NIC7</accession>
<sequence>MITIDEDRTSWFMRHVLPHEPALKAWLSSKRSIGIDVDDIVQETYSTLACRESVADIRFPRAYLFQIAHSLVIRHIRRARIVSFQALEDLNTGDWEDDAPSPERQAIDRDELRQLACAIAAMPPQTRKAFTLRRVNGLSQREVAQELNLSENTVEKHISRGIRFLTDWFGNGGKTNARSSKIAKPESPTLHDQVRVQSEH</sequence>
<dbReference type="PANTHER" id="PTHR43133:SF63">
    <property type="entry name" value="RNA POLYMERASE SIGMA FACTOR FECI-RELATED"/>
    <property type="match status" value="1"/>
</dbReference>
<dbReference type="Gene3D" id="1.10.10.10">
    <property type="entry name" value="Winged helix-like DNA-binding domain superfamily/Winged helix DNA-binding domain"/>
    <property type="match status" value="1"/>
</dbReference>
<dbReference type="PANTHER" id="PTHR43133">
    <property type="entry name" value="RNA POLYMERASE ECF-TYPE SIGMA FACTO"/>
    <property type="match status" value="1"/>
</dbReference>
<dbReference type="Pfam" id="PF08281">
    <property type="entry name" value="Sigma70_r4_2"/>
    <property type="match status" value="1"/>
</dbReference>
<dbReference type="NCBIfam" id="TIGR02937">
    <property type="entry name" value="sigma70-ECF"/>
    <property type="match status" value="1"/>
</dbReference>
<evidence type="ECO:0000256" key="2">
    <source>
        <dbReference type="ARBA" id="ARBA00023015"/>
    </source>
</evidence>
<dbReference type="InterPro" id="IPR013324">
    <property type="entry name" value="RNA_pol_sigma_r3/r4-like"/>
</dbReference>
<evidence type="ECO:0000256" key="5">
    <source>
        <dbReference type="SAM" id="MobiDB-lite"/>
    </source>
</evidence>
<dbReference type="InterPro" id="IPR039425">
    <property type="entry name" value="RNA_pol_sigma-70-like"/>
</dbReference>
<comment type="similarity">
    <text evidence="1">Belongs to the sigma-70 factor family. ECF subfamily.</text>
</comment>
<dbReference type="SUPFAM" id="SSF88946">
    <property type="entry name" value="Sigma2 domain of RNA polymerase sigma factors"/>
    <property type="match status" value="1"/>
</dbReference>
<dbReference type="Pfam" id="PF04542">
    <property type="entry name" value="Sigma70_r2"/>
    <property type="match status" value="1"/>
</dbReference>
<evidence type="ECO:0000313" key="9">
    <source>
        <dbReference type="Proteomes" id="UP001138540"/>
    </source>
</evidence>
<name>A0ABR6NIC7_9SPHN</name>
<organism evidence="8 9">
    <name type="scientific">Sphingobium lignivorans</name>
    <dbReference type="NCBI Taxonomy" id="2735886"/>
    <lineage>
        <taxon>Bacteria</taxon>
        <taxon>Pseudomonadati</taxon>
        <taxon>Pseudomonadota</taxon>
        <taxon>Alphaproteobacteria</taxon>
        <taxon>Sphingomonadales</taxon>
        <taxon>Sphingomonadaceae</taxon>
        <taxon>Sphingobium</taxon>
    </lineage>
</organism>
<keyword evidence="4" id="KW-0804">Transcription</keyword>
<keyword evidence="2" id="KW-0805">Transcription regulation</keyword>
<dbReference type="InterPro" id="IPR013249">
    <property type="entry name" value="RNA_pol_sigma70_r4_t2"/>
</dbReference>
<dbReference type="EMBL" id="JACHKA010000001">
    <property type="protein sequence ID" value="MBB5987040.1"/>
    <property type="molecule type" value="Genomic_DNA"/>
</dbReference>
<evidence type="ECO:0000259" key="6">
    <source>
        <dbReference type="Pfam" id="PF04542"/>
    </source>
</evidence>
<evidence type="ECO:0000256" key="1">
    <source>
        <dbReference type="ARBA" id="ARBA00010641"/>
    </source>
</evidence>
<reference evidence="8 9" key="1">
    <citation type="submission" date="2020-08" db="EMBL/GenBank/DDBJ databases">
        <title>Exploring microbial biodiversity for novel pathways involved in the catabolism of aromatic compounds derived from lignin.</title>
        <authorList>
            <person name="Elkins J."/>
        </authorList>
    </citation>
    <scope>NUCLEOTIDE SEQUENCE [LARGE SCALE GENOMIC DNA]</scope>
    <source>
        <strain evidence="8 9">B1D3A</strain>
    </source>
</reference>
<evidence type="ECO:0000256" key="4">
    <source>
        <dbReference type="ARBA" id="ARBA00023163"/>
    </source>
</evidence>